<dbReference type="PANTHER" id="PTHR26451">
    <property type="entry name" value="G_PROTEIN_RECEP_F1_2 DOMAIN-CONTAINING PROTEIN"/>
    <property type="match status" value="1"/>
</dbReference>
<reference evidence="8" key="1">
    <citation type="submission" date="2011-08" db="EMBL/GenBank/DDBJ databases">
        <title>The draft genome of Latimeria chalumnae.</title>
        <authorList>
            <person name="Di Palma F."/>
            <person name="Alfoldi J."/>
            <person name="Johnson J."/>
            <person name="Berlin A."/>
            <person name="Gnerre S."/>
            <person name="Jaffe D."/>
            <person name="MacCallum I."/>
            <person name="Young S."/>
            <person name="Walker B.J."/>
            <person name="Lander E."/>
            <person name="Lindblad-Toh K."/>
        </authorList>
    </citation>
    <scope>NUCLEOTIDE SEQUENCE [LARGE SCALE GENOMIC DNA]</scope>
    <source>
        <strain evidence="8">Wild caught</strain>
    </source>
</reference>
<evidence type="ECO:0000313" key="7">
    <source>
        <dbReference type="Ensembl" id="ENSLACP00000004040.1"/>
    </source>
</evidence>
<dbReference type="GO" id="GO:0004930">
    <property type="term" value="F:G protein-coupled receptor activity"/>
    <property type="evidence" value="ECO:0007669"/>
    <property type="project" value="InterPro"/>
</dbReference>
<feature type="domain" description="G-protein coupled receptors family 1 profile" evidence="6">
    <location>
        <begin position="37"/>
        <end position="285"/>
    </location>
</feature>
<dbReference type="InterPro" id="IPR017452">
    <property type="entry name" value="GPCR_Rhodpsn_7TM"/>
</dbReference>
<dbReference type="HOGENOM" id="CLU_077059_0_0_1"/>
<proteinExistence type="predicted"/>
<sequence length="314" mass="35854">MDNLTSVALNGTLTNPPSIDLLKILSVVPFFTAFLYANIMMLYTFFSEVSFRESSRYVLFAHMLANDTLQLVTAVSMHWLLATHTEMPFLVCYLLTILGASTYLNTPLNLAAMSLERYIAICIPLKHAEICRVERSWIIITVIWIMSLYPFLFDFISLCTLENKSFFFQNLYCFRESLILTPVQNWLRSGSQGIEFSLVAVIILYTYARIMLVAKKASGNKPSVSKARKTVMLHAVQLGLCLTSFTYPITANLLLGVDHWFYKSLLLINFVLFILFPRVLSSLIYGLRVETFKIHLKKSLPSCSKRIRPILSHT</sequence>
<dbReference type="GO" id="GO:0016020">
    <property type="term" value="C:membrane"/>
    <property type="evidence" value="ECO:0007669"/>
    <property type="project" value="UniProtKB-SubCell"/>
</dbReference>
<dbReference type="Gene3D" id="1.20.1070.10">
    <property type="entry name" value="Rhodopsin 7-helix transmembrane proteins"/>
    <property type="match status" value="1"/>
</dbReference>
<dbReference type="OMA" id="HTFASHR"/>
<feature type="transmembrane region" description="Helical" evidence="5">
    <location>
        <begin position="24"/>
        <end position="46"/>
    </location>
</feature>
<accession>H3A319</accession>
<dbReference type="InterPro" id="IPR000276">
    <property type="entry name" value="GPCR_Rhodpsn"/>
</dbReference>
<evidence type="ECO:0000313" key="8">
    <source>
        <dbReference type="Proteomes" id="UP000008672"/>
    </source>
</evidence>
<evidence type="ECO:0000259" key="6">
    <source>
        <dbReference type="PROSITE" id="PS50262"/>
    </source>
</evidence>
<feature type="transmembrane region" description="Helical" evidence="5">
    <location>
        <begin position="267"/>
        <end position="287"/>
    </location>
</feature>
<keyword evidence="4 5" id="KW-0472">Membrane</keyword>
<dbReference type="Pfam" id="PF00001">
    <property type="entry name" value="7tm_1"/>
    <property type="match status" value="1"/>
</dbReference>
<dbReference type="eggNOG" id="ENOG502QWIF">
    <property type="taxonomic scope" value="Eukaryota"/>
</dbReference>
<dbReference type="PANTHER" id="PTHR26451:SF991">
    <property type="entry name" value="ODORANT RECEPTOR"/>
    <property type="match status" value="1"/>
</dbReference>
<dbReference type="InParanoid" id="H3A319"/>
<keyword evidence="2 5" id="KW-0812">Transmembrane</keyword>
<evidence type="ECO:0000256" key="3">
    <source>
        <dbReference type="ARBA" id="ARBA00022989"/>
    </source>
</evidence>
<name>H3A319_LATCH</name>
<feature type="transmembrane region" description="Helical" evidence="5">
    <location>
        <begin position="58"/>
        <end position="81"/>
    </location>
</feature>
<keyword evidence="8" id="KW-1185">Reference proteome</keyword>
<dbReference type="EMBL" id="AFYH01198995">
    <property type="status" value="NOT_ANNOTATED_CDS"/>
    <property type="molecule type" value="Genomic_DNA"/>
</dbReference>
<evidence type="ECO:0000256" key="2">
    <source>
        <dbReference type="ARBA" id="ARBA00022692"/>
    </source>
</evidence>
<dbReference type="Ensembl" id="ENSLACT00000004076.1">
    <property type="protein sequence ID" value="ENSLACP00000004040.1"/>
    <property type="gene ID" value="ENSLACG00000003597.1"/>
</dbReference>
<organism evidence="7 8">
    <name type="scientific">Latimeria chalumnae</name>
    <name type="common">Coelacanth</name>
    <dbReference type="NCBI Taxonomy" id="7897"/>
    <lineage>
        <taxon>Eukaryota</taxon>
        <taxon>Metazoa</taxon>
        <taxon>Chordata</taxon>
        <taxon>Craniata</taxon>
        <taxon>Vertebrata</taxon>
        <taxon>Euteleostomi</taxon>
        <taxon>Coelacanthiformes</taxon>
        <taxon>Coelacanthidae</taxon>
        <taxon>Latimeria</taxon>
    </lineage>
</organism>
<protein>
    <recommendedName>
        <fullName evidence="6">G-protein coupled receptors family 1 profile domain-containing protein</fullName>
    </recommendedName>
</protein>
<keyword evidence="3 5" id="KW-1133">Transmembrane helix</keyword>
<reference evidence="7" key="2">
    <citation type="submission" date="2025-08" db="UniProtKB">
        <authorList>
            <consortium name="Ensembl"/>
        </authorList>
    </citation>
    <scope>IDENTIFICATION</scope>
</reference>
<gene>
    <name evidence="7" type="primary">LOC102355790</name>
</gene>
<feature type="transmembrane region" description="Helical" evidence="5">
    <location>
        <begin position="87"/>
        <end position="104"/>
    </location>
</feature>
<dbReference type="PROSITE" id="PS50262">
    <property type="entry name" value="G_PROTEIN_RECEP_F1_2"/>
    <property type="match status" value="1"/>
</dbReference>
<dbReference type="Proteomes" id="UP000008672">
    <property type="component" value="Unassembled WGS sequence"/>
</dbReference>
<dbReference type="FunFam" id="1.20.1070.10:FF:000096">
    <property type="entry name" value="Odorant receptor 131-2"/>
    <property type="match status" value="1"/>
</dbReference>
<dbReference type="GO" id="GO:0005549">
    <property type="term" value="F:odorant binding"/>
    <property type="evidence" value="ECO:0007669"/>
    <property type="project" value="TreeGrafter"/>
</dbReference>
<evidence type="ECO:0000256" key="1">
    <source>
        <dbReference type="ARBA" id="ARBA00004370"/>
    </source>
</evidence>
<feature type="transmembrane region" description="Helical" evidence="5">
    <location>
        <begin position="235"/>
        <end position="255"/>
    </location>
</feature>
<evidence type="ECO:0000256" key="5">
    <source>
        <dbReference type="SAM" id="Phobius"/>
    </source>
</evidence>
<comment type="subcellular location">
    <subcellularLocation>
        <location evidence="1">Membrane</location>
    </subcellularLocation>
</comment>
<feature type="transmembrane region" description="Helical" evidence="5">
    <location>
        <begin position="196"/>
        <end position="214"/>
    </location>
</feature>
<dbReference type="GO" id="GO:0004984">
    <property type="term" value="F:olfactory receptor activity"/>
    <property type="evidence" value="ECO:0007669"/>
    <property type="project" value="TreeGrafter"/>
</dbReference>
<dbReference type="SUPFAM" id="SSF81321">
    <property type="entry name" value="Family A G protein-coupled receptor-like"/>
    <property type="match status" value="1"/>
</dbReference>
<dbReference type="GeneTree" id="ENSGT00940000161337"/>
<reference evidence="7" key="3">
    <citation type="submission" date="2025-09" db="UniProtKB">
        <authorList>
            <consortium name="Ensembl"/>
        </authorList>
    </citation>
    <scope>IDENTIFICATION</scope>
</reference>
<feature type="transmembrane region" description="Helical" evidence="5">
    <location>
        <begin position="136"/>
        <end position="158"/>
    </location>
</feature>
<dbReference type="InterPro" id="IPR052921">
    <property type="entry name" value="GPCR1_Superfamily_Member"/>
</dbReference>
<dbReference type="CDD" id="cd00637">
    <property type="entry name" value="7tm_classA_rhodopsin-like"/>
    <property type="match status" value="1"/>
</dbReference>
<dbReference type="AlphaFoldDB" id="H3A319"/>
<evidence type="ECO:0000256" key="4">
    <source>
        <dbReference type="ARBA" id="ARBA00023136"/>
    </source>
</evidence>